<reference evidence="7 8" key="1">
    <citation type="submission" date="2016-07" db="EMBL/GenBank/DDBJ databases">
        <title>Pervasive Adenine N6-methylation of Active Genes in Fungi.</title>
        <authorList>
            <consortium name="DOE Joint Genome Institute"/>
            <person name="Mondo S.J."/>
            <person name="Dannebaum R.O."/>
            <person name="Kuo R.C."/>
            <person name="Labutti K."/>
            <person name="Haridas S."/>
            <person name="Kuo A."/>
            <person name="Salamov A."/>
            <person name="Ahrendt S.R."/>
            <person name="Lipzen A."/>
            <person name="Sullivan W."/>
            <person name="Andreopoulos W.B."/>
            <person name="Clum A."/>
            <person name="Lindquist E."/>
            <person name="Daum C."/>
            <person name="Ramamoorthy G.K."/>
            <person name="Gryganskyi A."/>
            <person name="Culley D."/>
            <person name="Magnuson J.K."/>
            <person name="James T.Y."/>
            <person name="O'Malley M.A."/>
            <person name="Stajich J.E."/>
            <person name="Spatafora J.W."/>
            <person name="Visel A."/>
            <person name="Grigoriev I.V."/>
        </authorList>
    </citation>
    <scope>NUCLEOTIDE SEQUENCE [LARGE SCALE GENOMIC DNA]</scope>
    <source>
        <strain evidence="7 8">CBS 931.73</strain>
    </source>
</reference>
<feature type="region of interest" description="Disordered" evidence="5">
    <location>
        <begin position="458"/>
        <end position="478"/>
    </location>
</feature>
<dbReference type="InterPro" id="IPR036887">
    <property type="entry name" value="HTH_APSES_sf"/>
</dbReference>
<dbReference type="PANTHER" id="PTHR43828">
    <property type="entry name" value="ASPARAGINASE"/>
    <property type="match status" value="1"/>
</dbReference>
<dbReference type="InterPro" id="IPR051642">
    <property type="entry name" value="SWI6-like"/>
</dbReference>
<dbReference type="PROSITE" id="PS50297">
    <property type="entry name" value="ANK_REP_REGION"/>
    <property type="match status" value="2"/>
</dbReference>
<feature type="compositionally biased region" description="Polar residues" evidence="5">
    <location>
        <begin position="168"/>
        <end position="184"/>
    </location>
</feature>
<dbReference type="InterPro" id="IPR036770">
    <property type="entry name" value="Ankyrin_rpt-contain_sf"/>
</dbReference>
<organism evidence="7 8">
    <name type="scientific">Basidiobolus meristosporus CBS 931.73</name>
    <dbReference type="NCBI Taxonomy" id="1314790"/>
    <lineage>
        <taxon>Eukaryota</taxon>
        <taxon>Fungi</taxon>
        <taxon>Fungi incertae sedis</taxon>
        <taxon>Zoopagomycota</taxon>
        <taxon>Entomophthoromycotina</taxon>
        <taxon>Basidiobolomycetes</taxon>
        <taxon>Basidiobolales</taxon>
        <taxon>Basidiobolaceae</taxon>
        <taxon>Basidiobolus</taxon>
    </lineage>
</organism>
<dbReference type="OrthoDB" id="6718656at2759"/>
<dbReference type="SMART" id="SM00248">
    <property type="entry name" value="ANK"/>
    <property type="match status" value="2"/>
</dbReference>
<evidence type="ECO:0000313" key="8">
    <source>
        <dbReference type="Proteomes" id="UP000193498"/>
    </source>
</evidence>
<evidence type="ECO:0000313" key="7">
    <source>
        <dbReference type="EMBL" id="ORX93723.1"/>
    </source>
</evidence>
<feature type="region of interest" description="Disordered" evidence="5">
    <location>
        <begin position="110"/>
        <end position="203"/>
    </location>
</feature>
<evidence type="ECO:0000256" key="2">
    <source>
        <dbReference type="ARBA" id="ARBA00023043"/>
    </source>
</evidence>
<evidence type="ECO:0000256" key="4">
    <source>
        <dbReference type="SAM" id="Coils"/>
    </source>
</evidence>
<accession>A0A1Y1Y6T6</accession>
<dbReference type="GO" id="GO:0030907">
    <property type="term" value="C:MBF transcription complex"/>
    <property type="evidence" value="ECO:0007669"/>
    <property type="project" value="TreeGrafter"/>
</dbReference>
<protein>
    <submittedName>
        <fullName evidence="7">Apses-domain-containing protein</fullName>
    </submittedName>
</protein>
<feature type="coiled-coil region" evidence="4">
    <location>
        <begin position="503"/>
        <end position="568"/>
    </location>
</feature>
<dbReference type="PANTHER" id="PTHR43828:SF3">
    <property type="entry name" value="CHROMO DOMAIN-CONTAINING PROTEIN"/>
    <property type="match status" value="1"/>
</dbReference>
<evidence type="ECO:0000259" key="6">
    <source>
        <dbReference type="PROSITE" id="PS51299"/>
    </source>
</evidence>
<dbReference type="InterPro" id="IPR003163">
    <property type="entry name" value="Tscrpt_reg_HTH_APSES-type"/>
</dbReference>
<dbReference type="Gene3D" id="3.10.260.10">
    <property type="entry name" value="Transcription regulator HTH, APSES-type DNA-binding domain"/>
    <property type="match status" value="1"/>
</dbReference>
<dbReference type="SMART" id="SM01252">
    <property type="entry name" value="KilA-N"/>
    <property type="match status" value="1"/>
</dbReference>
<dbReference type="InParanoid" id="A0A1Y1Y6T6"/>
<dbReference type="FunFam" id="3.10.260.10:FF:000001">
    <property type="entry name" value="APSES transcription factor (MbpA)"/>
    <property type="match status" value="1"/>
</dbReference>
<dbReference type="InterPro" id="IPR018004">
    <property type="entry name" value="KilA/APSES_HTH"/>
</dbReference>
<keyword evidence="1" id="KW-0677">Repeat</keyword>
<dbReference type="PROSITE" id="PS50088">
    <property type="entry name" value="ANK_REPEAT"/>
    <property type="match status" value="2"/>
</dbReference>
<keyword evidence="8" id="KW-1185">Reference proteome</keyword>
<dbReference type="SUPFAM" id="SSF54616">
    <property type="entry name" value="DNA-binding domain of Mlu1-box binding protein MBP1"/>
    <property type="match status" value="1"/>
</dbReference>
<dbReference type="Proteomes" id="UP000193498">
    <property type="component" value="Unassembled WGS sequence"/>
</dbReference>
<keyword evidence="2 3" id="KW-0040">ANK repeat</keyword>
<evidence type="ECO:0000256" key="5">
    <source>
        <dbReference type="SAM" id="MobiDB-lite"/>
    </source>
</evidence>
<dbReference type="Gene3D" id="1.25.40.20">
    <property type="entry name" value="Ankyrin repeat-containing domain"/>
    <property type="match status" value="1"/>
</dbReference>
<dbReference type="GO" id="GO:0033309">
    <property type="term" value="C:SBF transcription complex"/>
    <property type="evidence" value="ECO:0007669"/>
    <property type="project" value="TreeGrafter"/>
</dbReference>
<dbReference type="STRING" id="1314790.A0A1Y1Y6T6"/>
<dbReference type="GO" id="GO:0001228">
    <property type="term" value="F:DNA-binding transcription activator activity, RNA polymerase II-specific"/>
    <property type="evidence" value="ECO:0007669"/>
    <property type="project" value="UniProtKB-ARBA"/>
</dbReference>
<dbReference type="PROSITE" id="PS51299">
    <property type="entry name" value="HTH_APSES"/>
    <property type="match status" value="1"/>
</dbReference>
<dbReference type="EMBL" id="MCFE01000225">
    <property type="protein sequence ID" value="ORX93723.1"/>
    <property type="molecule type" value="Genomic_DNA"/>
</dbReference>
<dbReference type="InterPro" id="IPR002110">
    <property type="entry name" value="Ankyrin_rpt"/>
</dbReference>
<name>A0A1Y1Y6T6_9FUNG</name>
<evidence type="ECO:0000256" key="3">
    <source>
        <dbReference type="PROSITE-ProRule" id="PRU00023"/>
    </source>
</evidence>
<dbReference type="FunCoup" id="A0A1Y1Y6T6">
    <property type="interactions" value="307"/>
</dbReference>
<dbReference type="GO" id="GO:0003677">
    <property type="term" value="F:DNA binding"/>
    <property type="evidence" value="ECO:0007669"/>
    <property type="project" value="InterPro"/>
</dbReference>
<feature type="repeat" description="ANK" evidence="3">
    <location>
        <begin position="387"/>
        <end position="419"/>
    </location>
</feature>
<comment type="caution">
    <text evidence="7">The sequence shown here is derived from an EMBL/GenBank/DDBJ whole genome shotgun (WGS) entry which is preliminary data.</text>
</comment>
<feature type="domain" description="HTH APSES-type" evidence="6">
    <location>
        <begin position="8"/>
        <end position="117"/>
    </location>
</feature>
<sequence>MSVDISKIYSAVYSGVPVYEMMCRGIAVMRRRCDSYLNATQILKVAGIEKGKRTKILEREVLHGTHEKVQGGYGKYQGTWVPFERGVELAEQYEVEECLHPLLYYNPTANGSKDKTPTKEQAREQAIAAQKSQAANINSHKRKQSSPAPPSSPVLKRTKSESGKGVMNQITSVEKSQYSMNNRMSDPPRKKHKLNGSPPFPSTNNGYNQTAASRHIAAVNKEVANPSDPYRTALMGIFMSDHPTELPELLHKADLPVEFSFDMAIDEQGHSAVHWAAALGHVQVLEQLISKGADSLRLNNNQECALIRAVLVTNNYDRRTFPQIVELLQENLPLTDHKHRTVFHHITAMGGTKSRLLSANYYMETALNWLSQHPDLYPDILDIQDKKGDTALSIAARQNTKSLIKLLLDAKANPEIANNNGVKPNDMELVKETLRNLDHTNQHNQKIEPVASNLSSLPDLSGFVNDSDTEENEETGPSKQCLEFIQAVQSMATELDSTYVTELKAKKRQLREMSNHIKAIGKELDENRRLVQESQSQANRLIEAQMKVSQLERALKQKDEQLRKYITAAPVAQSHSSLTLAAHDNDLEPPVVGEVEQQGPMEGRYKKLIAACCDIPVDRVDKLLEPLLHTLEGSDSTKVDIEQLTRFMVSVRDRERMPQEPSLKESAHESLVIANTAADPNLMVSKPTLIMNTGVQKPSSQTNATSIHEWSSCASSLEDTTASRSTPSITSSNDIS</sequence>
<feature type="compositionally biased region" description="Basic and acidic residues" evidence="5">
    <location>
        <begin position="112"/>
        <end position="123"/>
    </location>
</feature>
<dbReference type="AlphaFoldDB" id="A0A1Y1Y6T6"/>
<proteinExistence type="predicted"/>
<evidence type="ECO:0000256" key="1">
    <source>
        <dbReference type="ARBA" id="ARBA00022737"/>
    </source>
</evidence>
<dbReference type="Pfam" id="PF04383">
    <property type="entry name" value="KilA-N"/>
    <property type="match status" value="1"/>
</dbReference>
<dbReference type="SUPFAM" id="SSF48403">
    <property type="entry name" value="Ankyrin repeat"/>
    <property type="match status" value="1"/>
</dbReference>
<keyword evidence="4" id="KW-0175">Coiled coil</keyword>
<dbReference type="Pfam" id="PF00023">
    <property type="entry name" value="Ank"/>
    <property type="match status" value="2"/>
</dbReference>
<feature type="region of interest" description="Disordered" evidence="5">
    <location>
        <begin position="693"/>
        <end position="736"/>
    </location>
</feature>
<gene>
    <name evidence="7" type="ORF">K493DRAFT_34433</name>
</gene>
<feature type="repeat" description="ANK" evidence="3">
    <location>
        <begin position="268"/>
        <end position="300"/>
    </location>
</feature>